<dbReference type="CDD" id="cd07182">
    <property type="entry name" value="RNase_HII_bacteria_HII_like"/>
    <property type="match status" value="1"/>
</dbReference>
<evidence type="ECO:0000256" key="4">
    <source>
        <dbReference type="ARBA" id="ARBA00004496"/>
    </source>
</evidence>
<keyword evidence="19" id="KW-1185">Reference proteome</keyword>
<dbReference type="PROSITE" id="PS51975">
    <property type="entry name" value="RNASE_H_2"/>
    <property type="match status" value="1"/>
</dbReference>
<dbReference type="InterPro" id="IPR022898">
    <property type="entry name" value="RNase_HII"/>
</dbReference>
<dbReference type="GO" id="GO:0006298">
    <property type="term" value="P:mismatch repair"/>
    <property type="evidence" value="ECO:0007669"/>
    <property type="project" value="TreeGrafter"/>
</dbReference>
<evidence type="ECO:0000256" key="9">
    <source>
        <dbReference type="ARBA" id="ARBA00022722"/>
    </source>
</evidence>
<dbReference type="EC" id="3.1.26.4" evidence="6 14"/>
<feature type="binding site" evidence="14 15">
    <location>
        <position position="16"/>
    </location>
    <ligand>
        <name>a divalent metal cation</name>
        <dbReference type="ChEBI" id="CHEBI:60240"/>
    </ligand>
</feature>
<accession>A0A5M6CXU2</accession>
<dbReference type="Proteomes" id="UP000323426">
    <property type="component" value="Unassembled WGS sequence"/>
</dbReference>
<evidence type="ECO:0000256" key="3">
    <source>
        <dbReference type="ARBA" id="ARBA00004065"/>
    </source>
</evidence>
<comment type="catalytic activity">
    <reaction evidence="1 14 15 16">
        <text>Endonucleolytic cleavage to 5'-phosphomonoester.</text>
        <dbReference type="EC" id="3.1.26.4"/>
    </reaction>
</comment>
<keyword evidence="10 14" id="KW-0479">Metal-binding</keyword>
<dbReference type="GO" id="GO:0043137">
    <property type="term" value="P:DNA replication, removal of RNA primer"/>
    <property type="evidence" value="ECO:0007669"/>
    <property type="project" value="TreeGrafter"/>
</dbReference>
<dbReference type="EMBL" id="VWSF01000034">
    <property type="protein sequence ID" value="KAA5539240.1"/>
    <property type="molecule type" value="Genomic_DNA"/>
</dbReference>
<evidence type="ECO:0000313" key="19">
    <source>
        <dbReference type="Proteomes" id="UP000323426"/>
    </source>
</evidence>
<organism evidence="18 19">
    <name type="scientific">Adhaeribacter rhizoryzae</name>
    <dbReference type="NCBI Taxonomy" id="2607907"/>
    <lineage>
        <taxon>Bacteria</taxon>
        <taxon>Pseudomonadati</taxon>
        <taxon>Bacteroidota</taxon>
        <taxon>Cytophagia</taxon>
        <taxon>Cytophagales</taxon>
        <taxon>Hymenobacteraceae</taxon>
        <taxon>Adhaeribacter</taxon>
    </lineage>
</organism>
<keyword evidence="9 14" id="KW-0540">Nuclease</keyword>
<comment type="caution">
    <text evidence="18">The sequence shown here is derived from an EMBL/GenBank/DDBJ whole genome shotgun (WGS) entry which is preliminary data.</text>
</comment>
<evidence type="ECO:0000256" key="15">
    <source>
        <dbReference type="PROSITE-ProRule" id="PRU01319"/>
    </source>
</evidence>
<evidence type="ECO:0000256" key="10">
    <source>
        <dbReference type="ARBA" id="ARBA00022723"/>
    </source>
</evidence>
<dbReference type="RefSeq" id="WP_150093118.1">
    <property type="nucleotide sequence ID" value="NZ_VWSF01000034.1"/>
</dbReference>
<protein>
    <recommendedName>
        <fullName evidence="7 14">Ribonuclease HII</fullName>
        <shortName evidence="14">RNase HII</shortName>
        <ecNumber evidence="6 14">3.1.26.4</ecNumber>
    </recommendedName>
</protein>
<dbReference type="SUPFAM" id="SSF53098">
    <property type="entry name" value="Ribonuclease H-like"/>
    <property type="match status" value="1"/>
</dbReference>
<dbReference type="GO" id="GO:0004523">
    <property type="term" value="F:RNA-DNA hybrid ribonuclease activity"/>
    <property type="evidence" value="ECO:0007669"/>
    <property type="project" value="UniProtKB-UniRule"/>
</dbReference>
<name>A0A5M6CXU2_9BACT</name>
<evidence type="ECO:0000313" key="18">
    <source>
        <dbReference type="EMBL" id="KAA5539240.1"/>
    </source>
</evidence>
<comment type="cofactor">
    <cofactor evidence="2">
        <name>Mg(2+)</name>
        <dbReference type="ChEBI" id="CHEBI:18420"/>
    </cofactor>
</comment>
<keyword evidence="13 14" id="KW-0464">Manganese</keyword>
<keyword evidence="12 14" id="KW-0378">Hydrolase</keyword>
<sequence>MLQANFSGKLLEAGLDEAGRGCLAGPVVAAAVILPPDYHHTLLTDSKQLTKEQREILRSEIYKEAVCWAVGEVSHTEIDQLNILNASFLAMHRAVAKLALTPEYLIVDGNRFNAYQNIEHACIVKGDCKYFSIAAASVLAKTYRDDLMQTLALDYPHFGWEHNAGYPTVKHRAAIRAHGTSPHHRLTFRLLPEDLSAAEKIKKAERVV</sequence>
<proteinExistence type="inferred from homology"/>
<dbReference type="NCBIfam" id="NF000595">
    <property type="entry name" value="PRK00015.1-3"/>
    <property type="match status" value="1"/>
</dbReference>
<feature type="domain" description="RNase H type-2" evidence="17">
    <location>
        <begin position="10"/>
        <end position="200"/>
    </location>
</feature>
<evidence type="ECO:0000256" key="11">
    <source>
        <dbReference type="ARBA" id="ARBA00022759"/>
    </source>
</evidence>
<dbReference type="AlphaFoldDB" id="A0A5M6CXU2"/>
<evidence type="ECO:0000256" key="6">
    <source>
        <dbReference type="ARBA" id="ARBA00012180"/>
    </source>
</evidence>
<gene>
    <name evidence="14" type="primary">rnhB</name>
    <name evidence="18" type="ORF">F0145_24705</name>
</gene>
<dbReference type="InterPro" id="IPR036397">
    <property type="entry name" value="RNaseH_sf"/>
</dbReference>
<dbReference type="HAMAP" id="MF_00052_B">
    <property type="entry name" value="RNase_HII_B"/>
    <property type="match status" value="1"/>
</dbReference>
<dbReference type="InterPro" id="IPR012337">
    <property type="entry name" value="RNaseH-like_sf"/>
</dbReference>
<evidence type="ECO:0000256" key="7">
    <source>
        <dbReference type="ARBA" id="ARBA00019179"/>
    </source>
</evidence>
<dbReference type="GO" id="GO:0032299">
    <property type="term" value="C:ribonuclease H2 complex"/>
    <property type="evidence" value="ECO:0007669"/>
    <property type="project" value="TreeGrafter"/>
</dbReference>
<evidence type="ECO:0000259" key="17">
    <source>
        <dbReference type="PROSITE" id="PS51975"/>
    </source>
</evidence>
<evidence type="ECO:0000256" key="16">
    <source>
        <dbReference type="RuleBase" id="RU003515"/>
    </source>
</evidence>
<feature type="binding site" evidence="14 15">
    <location>
        <position position="108"/>
    </location>
    <ligand>
        <name>a divalent metal cation</name>
        <dbReference type="ChEBI" id="CHEBI:60240"/>
    </ligand>
</feature>
<evidence type="ECO:0000256" key="14">
    <source>
        <dbReference type="HAMAP-Rule" id="MF_00052"/>
    </source>
</evidence>
<reference evidence="18 19" key="1">
    <citation type="submission" date="2019-09" db="EMBL/GenBank/DDBJ databases">
        <title>Genome sequence and assembly of Adhaeribacter sp.</title>
        <authorList>
            <person name="Chhetri G."/>
        </authorList>
    </citation>
    <scope>NUCLEOTIDE SEQUENCE [LARGE SCALE GENOMIC DNA]</scope>
    <source>
        <strain evidence="18 19">DK36</strain>
    </source>
</reference>
<keyword evidence="8 14" id="KW-0963">Cytoplasm</keyword>
<evidence type="ECO:0000256" key="5">
    <source>
        <dbReference type="ARBA" id="ARBA00007383"/>
    </source>
</evidence>
<evidence type="ECO:0000256" key="2">
    <source>
        <dbReference type="ARBA" id="ARBA00001946"/>
    </source>
</evidence>
<comment type="function">
    <text evidence="3 14 16">Endonuclease that specifically degrades the RNA of RNA-DNA hybrids.</text>
</comment>
<dbReference type="GO" id="GO:0005737">
    <property type="term" value="C:cytoplasm"/>
    <property type="evidence" value="ECO:0007669"/>
    <property type="project" value="UniProtKB-SubCell"/>
</dbReference>
<dbReference type="GO" id="GO:0030145">
    <property type="term" value="F:manganese ion binding"/>
    <property type="evidence" value="ECO:0007669"/>
    <property type="project" value="UniProtKB-UniRule"/>
</dbReference>
<evidence type="ECO:0000256" key="8">
    <source>
        <dbReference type="ARBA" id="ARBA00022490"/>
    </source>
</evidence>
<keyword evidence="11 14" id="KW-0255">Endonuclease</keyword>
<dbReference type="GO" id="GO:0003723">
    <property type="term" value="F:RNA binding"/>
    <property type="evidence" value="ECO:0007669"/>
    <property type="project" value="UniProtKB-UniRule"/>
</dbReference>
<feature type="binding site" evidence="14 15">
    <location>
        <position position="17"/>
    </location>
    <ligand>
        <name>a divalent metal cation</name>
        <dbReference type="ChEBI" id="CHEBI:60240"/>
    </ligand>
</feature>
<dbReference type="Pfam" id="PF01351">
    <property type="entry name" value="RNase_HII"/>
    <property type="match status" value="1"/>
</dbReference>
<comment type="subcellular location">
    <subcellularLocation>
        <location evidence="4 14">Cytoplasm</location>
    </subcellularLocation>
</comment>
<dbReference type="InterPro" id="IPR024567">
    <property type="entry name" value="RNase_HII/HIII_dom"/>
</dbReference>
<dbReference type="PANTHER" id="PTHR10954">
    <property type="entry name" value="RIBONUCLEASE H2 SUBUNIT A"/>
    <property type="match status" value="1"/>
</dbReference>
<evidence type="ECO:0000256" key="12">
    <source>
        <dbReference type="ARBA" id="ARBA00022801"/>
    </source>
</evidence>
<evidence type="ECO:0000256" key="13">
    <source>
        <dbReference type="ARBA" id="ARBA00023211"/>
    </source>
</evidence>
<comment type="similarity">
    <text evidence="5 14 16">Belongs to the RNase HII family.</text>
</comment>
<dbReference type="InterPro" id="IPR001352">
    <property type="entry name" value="RNase_HII/HIII"/>
</dbReference>
<evidence type="ECO:0000256" key="1">
    <source>
        <dbReference type="ARBA" id="ARBA00000077"/>
    </source>
</evidence>
<dbReference type="Gene3D" id="3.30.420.10">
    <property type="entry name" value="Ribonuclease H-like superfamily/Ribonuclease H"/>
    <property type="match status" value="1"/>
</dbReference>
<dbReference type="PANTHER" id="PTHR10954:SF18">
    <property type="entry name" value="RIBONUCLEASE HII"/>
    <property type="match status" value="1"/>
</dbReference>
<comment type="cofactor">
    <cofactor evidence="14 15">
        <name>Mn(2+)</name>
        <dbReference type="ChEBI" id="CHEBI:29035"/>
    </cofactor>
    <cofactor evidence="14 15">
        <name>Mg(2+)</name>
        <dbReference type="ChEBI" id="CHEBI:18420"/>
    </cofactor>
    <text evidence="14 15">Manganese or magnesium. Binds 1 divalent metal ion per monomer in the absence of substrate. May bind a second metal ion after substrate binding.</text>
</comment>